<feature type="chain" id="PRO_5044327494" description="TrbL/VirB6 plasmid conjugal transfer protein" evidence="3">
    <location>
        <begin position="26"/>
        <end position="766"/>
    </location>
</feature>
<evidence type="ECO:0000256" key="3">
    <source>
        <dbReference type="SAM" id="SignalP"/>
    </source>
</evidence>
<dbReference type="EMBL" id="CP096566">
    <property type="protein sequence ID" value="UPU46420.1"/>
    <property type="molecule type" value="Genomic_DNA"/>
</dbReference>
<feature type="region of interest" description="Disordered" evidence="1">
    <location>
        <begin position="746"/>
        <end position="766"/>
    </location>
</feature>
<accession>A0AB38RNT0</accession>
<feature type="region of interest" description="Disordered" evidence="1">
    <location>
        <begin position="628"/>
        <end position="732"/>
    </location>
</feature>
<feature type="compositionally biased region" description="Low complexity" evidence="1">
    <location>
        <begin position="670"/>
        <end position="686"/>
    </location>
</feature>
<keyword evidence="2" id="KW-1133">Transmembrane helix</keyword>
<gene>
    <name evidence="4" type="ORF">M0639_30720</name>
</gene>
<dbReference type="Proteomes" id="UP000831484">
    <property type="component" value="Plasmid pdjl-6-3"/>
</dbReference>
<feature type="transmembrane region" description="Helical" evidence="2">
    <location>
        <begin position="577"/>
        <end position="595"/>
    </location>
</feature>
<keyword evidence="2" id="KW-0472">Membrane</keyword>
<dbReference type="RefSeq" id="WP_064074502.1">
    <property type="nucleotide sequence ID" value="NZ_CP096566.1"/>
</dbReference>
<feature type="transmembrane region" description="Helical" evidence="2">
    <location>
        <begin position="474"/>
        <end position="497"/>
    </location>
</feature>
<dbReference type="AlphaFoldDB" id="A0AB38RNT0"/>
<feature type="compositionally biased region" description="Gly residues" evidence="1">
    <location>
        <begin position="632"/>
        <end position="643"/>
    </location>
</feature>
<sequence>MWRKIILTAVVALFAMLGLALPAAAEPVAVPNTDPAPGVQNATQSGKELPKGFPDDLKKFVAGTEEFKSASWFTGVCKDTGGDMGQYSTQVMHNENRLMYWTAKESERIAMWAPQVMMSKNPALIDALVAAGGAGTQMSGVDMGVEANQKAALSITDESILKGVYPNTYPLDEAADMYPPSPTCAQDLARWTTKTTSTWGFEWSPTPDAASLAAMKKQPNADMVPDAAWTAPCAGNGVPGVLCMHAMFVNCERATPGEDMFACAEWNTRVGKMFGGTMNWIDQNTSFSDRLGETLGGMMRATPAYMGGKIFVDSFTFAWDTVAGPLGDLVAFVKDPSDVIDSWANKFKSSAMSMTDSVLPGLAGIGEFDPLEPQFLTVYAMSTGLGLLVLAIATIFALYKSADGSRPGEELAKDFFGYLPAGIMLMLFAPSIAQFVISLAHEISVALVGAIGTTTDEVINNVSTSLGALNDETLVGGAVAGIIGFGLMVIGVLSVFFGFLMHAAALPVLAVVSGIAFGMWVHPTWRKKALRPVMMFLGVVLSKPMLFVLLAAVFVVINVSAKGSVADDGKLESLGQLALIAVCFVMIGLAPFALLKWSPILPTAADSADFGSSGSASGEMIGSSASMYQQQAGGGSGGGGDGGAASRNADVATSPGRGTGPSDHLGGHNSSPDASSASSDHASSRSGHGGQTSSGSVGIGGKDSGKGGAKAGSAESKLMSAAKTTAGAAAGAATVAAPFAVAAAGAAMNKAGASAQNAPEHADGEH</sequence>
<evidence type="ECO:0000313" key="4">
    <source>
        <dbReference type="EMBL" id="UPU46420.1"/>
    </source>
</evidence>
<feature type="transmembrane region" description="Helical" evidence="2">
    <location>
        <begin position="378"/>
        <end position="399"/>
    </location>
</feature>
<feature type="compositionally biased region" description="Gly residues" evidence="1">
    <location>
        <begin position="687"/>
        <end position="710"/>
    </location>
</feature>
<evidence type="ECO:0000256" key="1">
    <source>
        <dbReference type="SAM" id="MobiDB-lite"/>
    </source>
</evidence>
<keyword evidence="5" id="KW-1185">Reference proteome</keyword>
<name>A0AB38RNT0_RHOSG</name>
<feature type="compositionally biased region" description="Low complexity" evidence="1">
    <location>
        <begin position="711"/>
        <end position="732"/>
    </location>
</feature>
<evidence type="ECO:0000256" key="2">
    <source>
        <dbReference type="SAM" id="Phobius"/>
    </source>
</evidence>
<geneLocation type="plasmid" evidence="4 5">
    <name>pdjl-6-3</name>
</geneLocation>
<proteinExistence type="predicted"/>
<keyword evidence="4" id="KW-0614">Plasmid</keyword>
<feature type="compositionally biased region" description="Low complexity" evidence="1">
    <location>
        <begin position="746"/>
        <end position="758"/>
    </location>
</feature>
<organism evidence="4 5">
    <name type="scientific">Rhodococcus qingshengii JCM 15477</name>
    <dbReference type="NCBI Taxonomy" id="1303681"/>
    <lineage>
        <taxon>Bacteria</taxon>
        <taxon>Bacillati</taxon>
        <taxon>Actinomycetota</taxon>
        <taxon>Actinomycetes</taxon>
        <taxon>Mycobacteriales</taxon>
        <taxon>Nocardiaceae</taxon>
        <taxon>Rhodococcus</taxon>
        <taxon>Rhodococcus erythropolis group</taxon>
    </lineage>
</organism>
<feature type="transmembrane region" description="Helical" evidence="2">
    <location>
        <begin position="503"/>
        <end position="521"/>
    </location>
</feature>
<feature type="signal peptide" evidence="3">
    <location>
        <begin position="1"/>
        <end position="25"/>
    </location>
</feature>
<feature type="transmembrane region" description="Helical" evidence="2">
    <location>
        <begin position="415"/>
        <end position="437"/>
    </location>
</feature>
<keyword evidence="2" id="KW-0812">Transmembrane</keyword>
<protein>
    <recommendedName>
        <fullName evidence="6">TrbL/VirB6 plasmid conjugal transfer protein</fullName>
    </recommendedName>
</protein>
<reference evidence="5" key="1">
    <citation type="journal article" date="2022" name="Environ. Microbiol.">
        <title>Functional analysis, diversity, and distribution of carbendazim hydrolases MheI and CbmA, responsible for the initial step in carbendazim degradation.</title>
        <authorList>
            <person name="Zhang M."/>
            <person name="Bai X."/>
            <person name="Li Q."/>
            <person name="Zhang L."/>
            <person name="Zhu Q."/>
            <person name="Gao S."/>
            <person name="Ke Z."/>
            <person name="Jiang M."/>
            <person name="Hu J."/>
            <person name="Qiu J."/>
            <person name="Hong Q."/>
        </authorList>
    </citation>
    <scope>NUCLEOTIDE SEQUENCE [LARGE SCALE GENOMIC DNA]</scope>
    <source>
        <strain evidence="5">djl-6</strain>
    </source>
</reference>
<evidence type="ECO:0000313" key="5">
    <source>
        <dbReference type="Proteomes" id="UP000831484"/>
    </source>
</evidence>
<feature type="region of interest" description="Disordered" evidence="1">
    <location>
        <begin position="32"/>
        <end position="51"/>
    </location>
</feature>
<evidence type="ECO:0008006" key="6">
    <source>
        <dbReference type="Google" id="ProtNLM"/>
    </source>
</evidence>
<keyword evidence="3" id="KW-0732">Signal</keyword>
<feature type="transmembrane region" description="Helical" evidence="2">
    <location>
        <begin position="533"/>
        <end position="557"/>
    </location>
</feature>